<dbReference type="OrthoDB" id="8527830at2"/>
<name>A0A1G9D1A5_9PROT</name>
<gene>
    <name evidence="1" type="ORF">SAMN05192566_1733</name>
</gene>
<dbReference type="STRING" id="492660.SAMN05192566_1733"/>
<dbReference type="AlphaFoldDB" id="A0A1G9D1A5"/>
<evidence type="ECO:0000313" key="2">
    <source>
        <dbReference type="Proteomes" id="UP000198629"/>
    </source>
</evidence>
<evidence type="ECO:0000313" key="1">
    <source>
        <dbReference type="EMBL" id="SDK57701.1"/>
    </source>
</evidence>
<protein>
    <recommendedName>
        <fullName evidence="3">Tryptophan synthase subunit beta like protein</fullName>
    </recommendedName>
</protein>
<keyword evidence="2" id="KW-1185">Reference proteome</keyword>
<accession>A0A1G9D1A5</accession>
<dbReference type="Proteomes" id="UP000198629">
    <property type="component" value="Unassembled WGS sequence"/>
</dbReference>
<reference evidence="2" key="1">
    <citation type="submission" date="2016-10" db="EMBL/GenBank/DDBJ databases">
        <authorList>
            <person name="Varghese N."/>
            <person name="Submissions S."/>
        </authorList>
    </citation>
    <scope>NUCLEOTIDE SEQUENCE [LARGE SCALE GENOMIC DNA]</scope>
    <source>
        <strain evidence="2">CBMB127</strain>
    </source>
</reference>
<organism evidence="1 2">
    <name type="scientific">Methylophilus rhizosphaerae</name>
    <dbReference type="NCBI Taxonomy" id="492660"/>
    <lineage>
        <taxon>Bacteria</taxon>
        <taxon>Pseudomonadati</taxon>
        <taxon>Pseudomonadota</taxon>
        <taxon>Betaproteobacteria</taxon>
        <taxon>Nitrosomonadales</taxon>
        <taxon>Methylophilaceae</taxon>
        <taxon>Methylophilus</taxon>
    </lineage>
</organism>
<evidence type="ECO:0008006" key="3">
    <source>
        <dbReference type="Google" id="ProtNLM"/>
    </source>
</evidence>
<proteinExistence type="predicted"/>
<sequence length="110" mass="12647">MAYILKNKQGTIIAASPDTPVSDEWELIENTDTDYLNFLDEELKKHHTFRESDIQLARVLEDLIGILIDRSLISFTDFPSAAQKRLNERQTLRHKNNLHSLLGDDDVTPL</sequence>
<dbReference type="RefSeq" id="WP_091471738.1">
    <property type="nucleotide sequence ID" value="NZ_FNFX01000003.1"/>
</dbReference>
<dbReference type="EMBL" id="FNFX01000003">
    <property type="protein sequence ID" value="SDK57701.1"/>
    <property type="molecule type" value="Genomic_DNA"/>
</dbReference>